<dbReference type="RefSeq" id="WP_173316740.1">
    <property type="nucleotide sequence ID" value="NZ_BAAAUE010000013.1"/>
</dbReference>
<feature type="chain" id="PRO_5030716289" description="Lipoprotein" evidence="1">
    <location>
        <begin position="40"/>
        <end position="142"/>
    </location>
</feature>
<evidence type="ECO:0008006" key="4">
    <source>
        <dbReference type="Google" id="ProtNLM"/>
    </source>
</evidence>
<evidence type="ECO:0000313" key="2">
    <source>
        <dbReference type="EMBL" id="NYE43948.1"/>
    </source>
</evidence>
<organism evidence="2 3">
    <name type="scientific">Streptomyces fulvorobeus</name>
    <dbReference type="NCBI Taxonomy" id="284028"/>
    <lineage>
        <taxon>Bacteria</taxon>
        <taxon>Bacillati</taxon>
        <taxon>Actinomycetota</taxon>
        <taxon>Actinomycetes</taxon>
        <taxon>Kitasatosporales</taxon>
        <taxon>Streptomycetaceae</taxon>
        <taxon>Streptomyces</taxon>
    </lineage>
</organism>
<accession>A0A7Y9L0H3</accession>
<name>A0A7Y9L0H3_9ACTN</name>
<dbReference type="EMBL" id="JACCCF010000001">
    <property type="protein sequence ID" value="NYE43948.1"/>
    <property type="molecule type" value="Genomic_DNA"/>
</dbReference>
<feature type="signal peptide" evidence="1">
    <location>
        <begin position="1"/>
        <end position="39"/>
    </location>
</feature>
<evidence type="ECO:0000313" key="3">
    <source>
        <dbReference type="Proteomes" id="UP000530403"/>
    </source>
</evidence>
<keyword evidence="1" id="KW-0732">Signal</keyword>
<gene>
    <name evidence="2" type="ORF">HEB29_004959</name>
</gene>
<protein>
    <recommendedName>
        <fullName evidence="4">Lipoprotein</fullName>
    </recommendedName>
</protein>
<comment type="caution">
    <text evidence="2">The sequence shown here is derived from an EMBL/GenBank/DDBJ whole genome shotgun (WGS) entry which is preliminary data.</text>
</comment>
<dbReference type="Proteomes" id="UP000530403">
    <property type="component" value="Unassembled WGS sequence"/>
</dbReference>
<evidence type="ECO:0000256" key="1">
    <source>
        <dbReference type="SAM" id="SignalP"/>
    </source>
</evidence>
<dbReference type="AlphaFoldDB" id="A0A7Y9L0H3"/>
<proteinExistence type="predicted"/>
<sequence>MTRLSERTDRRRSGARAPAAVVRTLVLLAMVFCCSPATAVAVAPPPGARPAAPARAMTPTPETLASLVMAHAPDSRGMGISCHGTADHSSAVVLPGPPTLAALPTALAAAPAVPLTGAATIRGPSNDGVGGVDRLRLQIQRI</sequence>
<reference evidence="2 3" key="1">
    <citation type="submission" date="2020-07" db="EMBL/GenBank/DDBJ databases">
        <title>Sequencing the genomes of 1000 actinobacteria strains.</title>
        <authorList>
            <person name="Klenk H.-P."/>
        </authorList>
    </citation>
    <scope>NUCLEOTIDE SEQUENCE [LARGE SCALE GENOMIC DNA]</scope>
    <source>
        <strain evidence="2 3">DSM 41455</strain>
    </source>
</reference>